<dbReference type="Proteomes" id="UP000239549">
    <property type="component" value="Unassembled WGS sequence"/>
</dbReference>
<accession>A0A2L2XFS1</accession>
<dbReference type="AlphaFoldDB" id="A0A2L2XFS1"/>
<protein>
    <submittedName>
        <fullName evidence="1">Uncharacterized protein</fullName>
    </submittedName>
</protein>
<name>A0A2L2XFS1_9FIRM</name>
<evidence type="ECO:0000313" key="2">
    <source>
        <dbReference type="Proteomes" id="UP000239549"/>
    </source>
</evidence>
<comment type="caution">
    <text evidence="1">The sequence shown here is derived from an EMBL/GenBank/DDBJ whole genome shotgun (WGS) entry which is preliminary data.</text>
</comment>
<proteinExistence type="predicted"/>
<dbReference type="EMBL" id="BFAV01000152">
    <property type="protein sequence ID" value="GBF34854.1"/>
    <property type="molecule type" value="Genomic_DNA"/>
</dbReference>
<organism evidence="1 2">
    <name type="scientific">Desulfocucumis palustris</name>
    <dbReference type="NCBI Taxonomy" id="1898651"/>
    <lineage>
        <taxon>Bacteria</taxon>
        <taxon>Bacillati</taxon>
        <taxon>Bacillota</taxon>
        <taxon>Clostridia</taxon>
        <taxon>Eubacteriales</taxon>
        <taxon>Desulfocucumaceae</taxon>
        <taxon>Desulfocucumis</taxon>
    </lineage>
</organism>
<reference evidence="2" key="1">
    <citation type="submission" date="2018-02" db="EMBL/GenBank/DDBJ databases">
        <title>Genome sequence of Desulfocucumis palustris strain NAW-5.</title>
        <authorList>
            <person name="Watanabe M."/>
            <person name="Kojima H."/>
            <person name="Fukui M."/>
        </authorList>
    </citation>
    <scope>NUCLEOTIDE SEQUENCE [LARGE SCALE GENOMIC DNA]</scope>
    <source>
        <strain evidence="2">NAW-5</strain>
    </source>
</reference>
<evidence type="ECO:0000313" key="1">
    <source>
        <dbReference type="EMBL" id="GBF34854.1"/>
    </source>
</evidence>
<sequence length="45" mass="5281">MNLSSEYDKILPGVKKLEKQKTSLGLWLQVRMKIFNVIQLFDSLK</sequence>
<keyword evidence="2" id="KW-1185">Reference proteome</keyword>
<gene>
    <name evidence="1" type="ORF">DCCM_3974</name>
</gene>